<proteinExistence type="predicted"/>
<accession>A0AA86N2S6</accession>
<evidence type="ECO:0000256" key="1">
    <source>
        <dbReference type="SAM" id="MobiDB-lite"/>
    </source>
</evidence>
<evidence type="ECO:0000313" key="3">
    <source>
        <dbReference type="Proteomes" id="UP001179121"/>
    </source>
</evidence>
<dbReference type="Proteomes" id="UP001179121">
    <property type="component" value="Chromosome"/>
</dbReference>
<organism evidence="2 3">
    <name type="scientific">Nitrospira tepida</name>
    <dbReference type="NCBI Taxonomy" id="2973512"/>
    <lineage>
        <taxon>Bacteria</taxon>
        <taxon>Pseudomonadati</taxon>
        <taxon>Nitrospirota</taxon>
        <taxon>Nitrospiria</taxon>
        <taxon>Nitrospirales</taxon>
        <taxon>Nitrospiraceae</taxon>
        <taxon>Nitrospira</taxon>
    </lineage>
</organism>
<dbReference type="RefSeq" id="WP_289270935.1">
    <property type="nucleotide sequence ID" value="NZ_OX365700.1"/>
</dbReference>
<dbReference type="KEGG" id="nti:DNFV4_04037"/>
<feature type="compositionally biased region" description="Polar residues" evidence="1">
    <location>
        <begin position="20"/>
        <end position="30"/>
    </location>
</feature>
<gene>
    <name evidence="2" type="ORF">DNFV4_04037</name>
</gene>
<feature type="region of interest" description="Disordered" evidence="1">
    <location>
        <begin position="1"/>
        <end position="30"/>
    </location>
</feature>
<keyword evidence="3" id="KW-1185">Reference proteome</keyword>
<feature type="compositionally biased region" description="Basic and acidic residues" evidence="1">
    <location>
        <begin position="1"/>
        <end position="19"/>
    </location>
</feature>
<sequence length="125" mass="13922">MMSDQQRELMTESGHHHEQAYQQAFPQSSALSPRSYEINIGELVLHGFEPRDRFAIAEAVTRELDGLLREQDLPATVFGGGDLARLDGGSFEVAPGSRAETIGRQIARAIYDRWRVANEASPPDR</sequence>
<evidence type="ECO:0000313" key="2">
    <source>
        <dbReference type="EMBL" id="CAI4033596.1"/>
    </source>
</evidence>
<reference evidence="2" key="1">
    <citation type="submission" date="2022-10" db="EMBL/GenBank/DDBJ databases">
        <authorList>
            <person name="Koch H."/>
        </authorList>
    </citation>
    <scope>NUCLEOTIDE SEQUENCE</scope>
    <source>
        <strain evidence="2">DNF</strain>
    </source>
</reference>
<dbReference type="AlphaFoldDB" id="A0AA86N2S6"/>
<protein>
    <submittedName>
        <fullName evidence="2">Uncharacterized protein</fullName>
    </submittedName>
</protein>
<name>A0AA86N2S6_9BACT</name>
<dbReference type="EMBL" id="OX365700">
    <property type="protein sequence ID" value="CAI4033596.1"/>
    <property type="molecule type" value="Genomic_DNA"/>
</dbReference>